<dbReference type="AlphaFoldDB" id="A0A8J6DJU4"/>
<feature type="non-terminal residue" evidence="2">
    <location>
        <position position="77"/>
    </location>
</feature>
<feature type="region of interest" description="Disordered" evidence="1">
    <location>
        <begin position="58"/>
        <end position="77"/>
    </location>
</feature>
<protein>
    <submittedName>
        <fullName evidence="2">40S ribosomal protein S13</fullName>
    </submittedName>
</protein>
<proteinExistence type="predicted"/>
<dbReference type="Proteomes" id="UP000700334">
    <property type="component" value="Unassembled WGS sequence"/>
</dbReference>
<reference evidence="2" key="1">
    <citation type="journal article" date="2021" name="Evol. Appl.">
        <title>The genome of the Pyrenean desman and the effects of bottlenecks and inbreeding on the genomic landscape of an endangered species.</title>
        <authorList>
            <person name="Escoda L."/>
            <person name="Castresana J."/>
        </authorList>
    </citation>
    <scope>NUCLEOTIDE SEQUENCE</scope>
    <source>
        <strain evidence="2">IBE-C5619</strain>
    </source>
</reference>
<dbReference type="EMBL" id="JAGFMF010011859">
    <property type="protein sequence ID" value="KAG8511029.1"/>
    <property type="molecule type" value="Genomic_DNA"/>
</dbReference>
<keyword evidence="3" id="KW-1185">Reference proteome</keyword>
<gene>
    <name evidence="2" type="ORF">J0S82_007313</name>
</gene>
<sequence>VRPEPITTDPPLAELTAKHRKEQLYKLAKKERIKDAKFHLILTESHIHRLTNYYKTKQILPSPPPHWKQEPSTVSAL</sequence>
<organism evidence="2 3">
    <name type="scientific">Galemys pyrenaicus</name>
    <name type="common">Iberian desman</name>
    <name type="synonym">Pyrenean desman</name>
    <dbReference type="NCBI Taxonomy" id="202257"/>
    <lineage>
        <taxon>Eukaryota</taxon>
        <taxon>Metazoa</taxon>
        <taxon>Chordata</taxon>
        <taxon>Craniata</taxon>
        <taxon>Vertebrata</taxon>
        <taxon>Euteleostomi</taxon>
        <taxon>Mammalia</taxon>
        <taxon>Eutheria</taxon>
        <taxon>Laurasiatheria</taxon>
        <taxon>Eulipotyphla</taxon>
        <taxon>Talpidae</taxon>
        <taxon>Galemys</taxon>
    </lineage>
</organism>
<evidence type="ECO:0000313" key="3">
    <source>
        <dbReference type="Proteomes" id="UP000700334"/>
    </source>
</evidence>
<dbReference type="GO" id="GO:0005840">
    <property type="term" value="C:ribosome"/>
    <property type="evidence" value="ECO:0007669"/>
    <property type="project" value="UniProtKB-KW"/>
</dbReference>
<evidence type="ECO:0000256" key="1">
    <source>
        <dbReference type="SAM" id="MobiDB-lite"/>
    </source>
</evidence>
<name>A0A8J6DJU4_GALPY</name>
<dbReference type="Gene3D" id="1.10.287.10">
    <property type="entry name" value="S15/NS1, RNA-binding"/>
    <property type="match status" value="1"/>
</dbReference>
<keyword evidence="2" id="KW-0689">Ribosomal protein</keyword>
<comment type="caution">
    <text evidence="2">The sequence shown here is derived from an EMBL/GenBank/DDBJ whole genome shotgun (WGS) entry which is preliminary data.</text>
</comment>
<feature type="non-terminal residue" evidence="2">
    <location>
        <position position="1"/>
    </location>
</feature>
<evidence type="ECO:0000313" key="2">
    <source>
        <dbReference type="EMBL" id="KAG8511029.1"/>
    </source>
</evidence>
<accession>A0A8J6DJU4</accession>
<keyword evidence="2" id="KW-0687">Ribonucleoprotein</keyword>